<dbReference type="InterPro" id="IPR013210">
    <property type="entry name" value="LRR_N_plant-typ"/>
</dbReference>
<keyword evidence="9" id="KW-0677">Repeat</keyword>
<organism evidence="20 21">
    <name type="scientific">Stylosanthes scabra</name>
    <dbReference type="NCBI Taxonomy" id="79078"/>
    <lineage>
        <taxon>Eukaryota</taxon>
        <taxon>Viridiplantae</taxon>
        <taxon>Streptophyta</taxon>
        <taxon>Embryophyta</taxon>
        <taxon>Tracheophyta</taxon>
        <taxon>Spermatophyta</taxon>
        <taxon>Magnoliopsida</taxon>
        <taxon>eudicotyledons</taxon>
        <taxon>Gunneridae</taxon>
        <taxon>Pentapetalae</taxon>
        <taxon>rosids</taxon>
        <taxon>fabids</taxon>
        <taxon>Fabales</taxon>
        <taxon>Fabaceae</taxon>
        <taxon>Papilionoideae</taxon>
        <taxon>50 kb inversion clade</taxon>
        <taxon>dalbergioids sensu lato</taxon>
        <taxon>Dalbergieae</taxon>
        <taxon>Pterocarpus clade</taxon>
        <taxon>Stylosanthes</taxon>
    </lineage>
</organism>
<dbReference type="SMART" id="SM00369">
    <property type="entry name" value="LRR_TYP"/>
    <property type="match status" value="7"/>
</dbReference>
<evidence type="ECO:0000259" key="19">
    <source>
        <dbReference type="PROSITE" id="PS50011"/>
    </source>
</evidence>
<evidence type="ECO:0000256" key="6">
    <source>
        <dbReference type="ARBA" id="ARBA00022679"/>
    </source>
</evidence>
<evidence type="ECO:0000256" key="17">
    <source>
        <dbReference type="SAM" id="Phobius"/>
    </source>
</evidence>
<keyword evidence="14 17" id="KW-0472">Membrane</keyword>
<proteinExistence type="inferred from homology"/>
<dbReference type="Gene3D" id="1.10.510.10">
    <property type="entry name" value="Transferase(Phosphotransferase) domain 1"/>
    <property type="match status" value="1"/>
</dbReference>
<evidence type="ECO:0000256" key="13">
    <source>
        <dbReference type="ARBA" id="ARBA00022989"/>
    </source>
</evidence>
<keyword evidence="13 17" id="KW-1133">Transmembrane helix</keyword>
<gene>
    <name evidence="20" type="ORF">PIB30_073577</name>
</gene>
<feature type="transmembrane region" description="Helical" evidence="17">
    <location>
        <begin position="594"/>
        <end position="616"/>
    </location>
</feature>
<evidence type="ECO:0000256" key="18">
    <source>
        <dbReference type="SAM" id="SignalP"/>
    </source>
</evidence>
<dbReference type="PANTHER" id="PTHR45974">
    <property type="entry name" value="RECEPTOR-LIKE PROTEIN 55"/>
    <property type="match status" value="1"/>
</dbReference>
<dbReference type="Gene3D" id="3.30.200.20">
    <property type="entry name" value="Phosphorylase Kinase, domain 1"/>
    <property type="match status" value="1"/>
</dbReference>
<keyword evidence="8 18" id="KW-0732">Signal</keyword>
<dbReference type="PROSITE" id="PS50011">
    <property type="entry name" value="PROTEIN_KINASE_DOM"/>
    <property type="match status" value="1"/>
</dbReference>
<comment type="caution">
    <text evidence="20">The sequence shown here is derived from an EMBL/GenBank/DDBJ whole genome shotgun (WGS) entry which is preliminary data.</text>
</comment>
<evidence type="ECO:0000256" key="10">
    <source>
        <dbReference type="ARBA" id="ARBA00022741"/>
    </source>
</evidence>
<feature type="binding site" evidence="16">
    <location>
        <position position="683"/>
    </location>
    <ligand>
        <name>ATP</name>
        <dbReference type="ChEBI" id="CHEBI:30616"/>
    </ligand>
</feature>
<dbReference type="PROSITE" id="PS00108">
    <property type="entry name" value="PROTEIN_KINASE_ST"/>
    <property type="match status" value="1"/>
</dbReference>
<evidence type="ECO:0000256" key="12">
    <source>
        <dbReference type="ARBA" id="ARBA00022840"/>
    </source>
</evidence>
<dbReference type="InterPro" id="IPR032675">
    <property type="entry name" value="LRR_dom_sf"/>
</dbReference>
<evidence type="ECO:0000256" key="5">
    <source>
        <dbReference type="ARBA" id="ARBA00022614"/>
    </source>
</evidence>
<dbReference type="InterPro" id="IPR008271">
    <property type="entry name" value="Ser/Thr_kinase_AS"/>
</dbReference>
<keyword evidence="7 17" id="KW-0812">Transmembrane</keyword>
<evidence type="ECO:0000256" key="1">
    <source>
        <dbReference type="ARBA" id="ARBA00004370"/>
    </source>
</evidence>
<evidence type="ECO:0000256" key="16">
    <source>
        <dbReference type="PROSITE-ProRule" id="PRU10141"/>
    </source>
</evidence>
<dbReference type="Gene3D" id="3.80.10.10">
    <property type="entry name" value="Ribonuclease Inhibitor"/>
    <property type="match status" value="5"/>
</dbReference>
<dbReference type="InterPro" id="IPR001611">
    <property type="entry name" value="Leu-rich_rpt"/>
</dbReference>
<dbReference type="Pfam" id="PF13855">
    <property type="entry name" value="LRR_8"/>
    <property type="match status" value="3"/>
</dbReference>
<dbReference type="SMART" id="SM00220">
    <property type="entry name" value="S_TKc"/>
    <property type="match status" value="1"/>
</dbReference>
<sequence>MGLLPFSIVLFIALSISYVGVHGKENLPLVTEKASLVSFMSSIVSDPKNILETWNSPHVHVCNWTGVRCNNASDRIIELDLSGMSLGGTISPSLSNLSSLQILDLSQNFFIGCIPKELGNLIQLRQLSLFSNLLGGEVPSKLGSFNNLYYLDLGSNRLEGDIPSSLFCNISSSLRYIDLSNNSFGGQIPLNNECVLKEIRFLLLWSNKLVGQVPLALSNSTELKWLDLESNFLSGELPSQIVPHWSQLQFLYLSYNSFVSHDNNLNLEPFFDSLKNLSRFQVLELAGNKLGGKLPHTIGNLPASMSQLHLDANHIYGSIPPSIANLVNLTLLNFSSNQINGLIPPSLCQMQRLERIYLSNNLLSGEIPSTIGGIQHLGLVDLSRNKLSGLIPDSFANLTQLRRLLLHGNQLSGTIPLSLGKCINLEILDLSHNKISGQIPAEVAALSSLKLYLNLSSNELQGPLPLELSKMEMVLAIDLSMNNLSGRIPPQLESCIALEYLNLSSNSLEGPLPSLFAQLPYIRALDVSSNQLTGVIPQSIQLSSSLKTLNFSFNKFSGSVSNKGAFSYLTKYSLLGNDHLCGSIPGIQSCHKKYGYHLVLLLIPMILFSIPLLCLFRKQLEKVGKGDLEDEDEETKDVKYARISYRQLVEATGGFSAASLIGSGRFGQVYKGVLCDNTKIAVKILNTATAGDITGSFRRECKILKRTKHRNLIRIITICSKKEFKALVLPLMPNGSLERHLYPSHGQSRRDMVQLVKICSDVAEGMAYLHHYSPVRVVHCDLKPSNILLDYDFTALVTDFGISRLVKCDESMFAGDSASFSSTHGLLCGSLGYIAPEYGMGKHASTEGDVYSFGVMMLEIVTGRRPTDVLIHEGSSLHDFVKRQYPHKLHHFVDQAIIMQRCSSYSGIISIQHHHKVVQEIVLEFIELGLLCTQQNPATRPSMMDVAQEMGRLKDYVSCPSSSPLPADEVNVKVNSFCCEDSLV</sequence>
<accession>A0ABU6YQ00</accession>
<feature type="domain" description="Protein kinase" evidence="19">
    <location>
        <begin position="655"/>
        <end position="957"/>
    </location>
</feature>
<evidence type="ECO:0000256" key="15">
    <source>
        <dbReference type="ARBA" id="ARBA00023180"/>
    </source>
</evidence>
<dbReference type="InterPro" id="IPR000719">
    <property type="entry name" value="Prot_kinase_dom"/>
</dbReference>
<evidence type="ECO:0000313" key="20">
    <source>
        <dbReference type="EMBL" id="MED6211430.1"/>
    </source>
</evidence>
<evidence type="ECO:0000256" key="4">
    <source>
        <dbReference type="ARBA" id="ARBA00022527"/>
    </source>
</evidence>
<dbReference type="SUPFAM" id="SSF56112">
    <property type="entry name" value="Protein kinase-like (PK-like)"/>
    <property type="match status" value="1"/>
</dbReference>
<evidence type="ECO:0000256" key="7">
    <source>
        <dbReference type="ARBA" id="ARBA00022692"/>
    </source>
</evidence>
<dbReference type="InterPro" id="IPR011009">
    <property type="entry name" value="Kinase-like_dom_sf"/>
</dbReference>
<keyword evidence="6" id="KW-0808">Transferase</keyword>
<evidence type="ECO:0000256" key="14">
    <source>
        <dbReference type="ARBA" id="ARBA00023136"/>
    </source>
</evidence>
<evidence type="ECO:0000256" key="2">
    <source>
        <dbReference type="ARBA" id="ARBA00008684"/>
    </source>
</evidence>
<evidence type="ECO:0000256" key="9">
    <source>
        <dbReference type="ARBA" id="ARBA00022737"/>
    </source>
</evidence>
<dbReference type="Pfam" id="PF00069">
    <property type="entry name" value="Pkinase"/>
    <property type="match status" value="1"/>
</dbReference>
<evidence type="ECO:0000256" key="11">
    <source>
        <dbReference type="ARBA" id="ARBA00022777"/>
    </source>
</evidence>
<dbReference type="PROSITE" id="PS00107">
    <property type="entry name" value="PROTEIN_KINASE_ATP"/>
    <property type="match status" value="1"/>
</dbReference>
<dbReference type="PROSITE" id="PS51450">
    <property type="entry name" value="LRR"/>
    <property type="match status" value="2"/>
</dbReference>
<dbReference type="Proteomes" id="UP001341840">
    <property type="component" value="Unassembled WGS sequence"/>
</dbReference>
<dbReference type="Pfam" id="PF00560">
    <property type="entry name" value="LRR_1"/>
    <property type="match status" value="5"/>
</dbReference>
<comment type="subcellular location">
    <subcellularLocation>
        <location evidence="1">Membrane</location>
    </subcellularLocation>
</comment>
<evidence type="ECO:0000256" key="3">
    <source>
        <dbReference type="ARBA" id="ARBA00012513"/>
    </source>
</evidence>
<dbReference type="Pfam" id="PF08263">
    <property type="entry name" value="LRRNT_2"/>
    <property type="match status" value="1"/>
</dbReference>
<reference evidence="20 21" key="1">
    <citation type="journal article" date="2023" name="Plants (Basel)">
        <title>Bridging the Gap: Combining Genomics and Transcriptomics Approaches to Understand Stylosanthes scabra, an Orphan Legume from the Brazilian Caatinga.</title>
        <authorList>
            <person name="Ferreira-Neto J.R.C."/>
            <person name="da Silva M.D."/>
            <person name="Binneck E."/>
            <person name="de Melo N.F."/>
            <person name="da Silva R.H."/>
            <person name="de Melo A.L.T.M."/>
            <person name="Pandolfi V."/>
            <person name="Bustamante F.O."/>
            <person name="Brasileiro-Vidal A.C."/>
            <person name="Benko-Iseppon A.M."/>
        </authorList>
    </citation>
    <scope>NUCLEOTIDE SEQUENCE [LARGE SCALE GENOMIC DNA]</scope>
    <source>
        <tissue evidence="20">Leaves</tissue>
    </source>
</reference>
<dbReference type="PANTHER" id="PTHR45974:SF97">
    <property type="entry name" value="PROTEIN KINASE DOMAIN-CONTAINING PROTEIN"/>
    <property type="match status" value="1"/>
</dbReference>
<comment type="similarity">
    <text evidence="2">Belongs to the protein kinase superfamily. Ser/Thr protein kinase family.</text>
</comment>
<feature type="signal peptide" evidence="18">
    <location>
        <begin position="1"/>
        <end position="23"/>
    </location>
</feature>
<keyword evidence="21" id="KW-1185">Reference proteome</keyword>
<dbReference type="EMBL" id="JASCZI010242551">
    <property type="protein sequence ID" value="MED6211430.1"/>
    <property type="molecule type" value="Genomic_DNA"/>
</dbReference>
<keyword evidence="11" id="KW-0418">Kinase</keyword>
<dbReference type="InterPro" id="IPR003591">
    <property type="entry name" value="Leu-rich_rpt_typical-subtyp"/>
</dbReference>
<dbReference type="EC" id="2.7.11.1" evidence="3"/>
<keyword evidence="10 16" id="KW-0547">Nucleotide-binding</keyword>
<evidence type="ECO:0000256" key="8">
    <source>
        <dbReference type="ARBA" id="ARBA00022729"/>
    </source>
</evidence>
<feature type="chain" id="PRO_5046630483" description="non-specific serine/threonine protein kinase" evidence="18">
    <location>
        <begin position="24"/>
        <end position="984"/>
    </location>
</feature>
<name>A0ABU6YQ00_9FABA</name>
<keyword evidence="4" id="KW-0723">Serine/threonine-protein kinase</keyword>
<dbReference type="CDD" id="cd14066">
    <property type="entry name" value="STKc_IRAK"/>
    <property type="match status" value="1"/>
</dbReference>
<dbReference type="InterPro" id="IPR017441">
    <property type="entry name" value="Protein_kinase_ATP_BS"/>
</dbReference>
<protein>
    <recommendedName>
        <fullName evidence="3">non-specific serine/threonine protein kinase</fullName>
        <ecNumber evidence="3">2.7.11.1</ecNumber>
    </recommendedName>
</protein>
<evidence type="ECO:0000313" key="21">
    <source>
        <dbReference type="Proteomes" id="UP001341840"/>
    </source>
</evidence>
<keyword evidence="15" id="KW-0325">Glycoprotein</keyword>
<keyword evidence="5" id="KW-0433">Leucine-rich repeat</keyword>
<keyword evidence="12 16" id="KW-0067">ATP-binding</keyword>
<dbReference type="SUPFAM" id="SSF52058">
    <property type="entry name" value="L domain-like"/>
    <property type="match status" value="2"/>
</dbReference>